<proteinExistence type="inferred from homology"/>
<dbReference type="GO" id="GO:0004305">
    <property type="term" value="F:ethanolamine kinase activity"/>
    <property type="evidence" value="ECO:0007669"/>
    <property type="project" value="UniProtKB-EC"/>
</dbReference>
<name>A0AAD8LIW0_BABGI</name>
<organism evidence="4 5">
    <name type="scientific">Babesia gibsoni</name>
    <dbReference type="NCBI Taxonomy" id="33632"/>
    <lineage>
        <taxon>Eukaryota</taxon>
        <taxon>Sar</taxon>
        <taxon>Alveolata</taxon>
        <taxon>Apicomplexa</taxon>
        <taxon>Aconoidasida</taxon>
        <taxon>Piroplasmida</taxon>
        <taxon>Babesiidae</taxon>
        <taxon>Babesia</taxon>
    </lineage>
</organism>
<evidence type="ECO:0000256" key="2">
    <source>
        <dbReference type="ARBA" id="ARBA00038211"/>
    </source>
</evidence>
<dbReference type="InterPro" id="IPR011009">
    <property type="entry name" value="Kinase-like_dom_sf"/>
</dbReference>
<protein>
    <recommendedName>
        <fullName evidence="3">ethanolamine kinase</fullName>
        <ecNumber evidence="3">2.7.1.82</ecNumber>
    </recommendedName>
</protein>
<sequence length="393" mass="45588">MFSKLASWISSMKWEENSSDVFKAISDVLEKCNLLGSSEMRSEDPCPSHDEVILHCIRLGHEQLGIDVTNIDISGELNPSDFGYLKVYKTNGLTNTLHKVTNTKNGRVVAVRIFGNKTEVFIDRMRERKIQRHLCAQGFAKNVYAYFNGGQIEDWLDGNVLTIEELRSLKYSEAIAQEMRKMHQSPGQAELYLALNPTAKRDGDIKLESMLWPQLWNFYGFCLDHIKELQPIVGSHFNIEDLKPMMERLQRMCNAVNSPVVLCHGDLLNDNIIIHPSGKLSFIDYEYCCFMERGFDIANHFEEFAYVECDFSHIPSEEDQRKFILHYIGEAATDKRIADLYKEIQPFFMAAHFYWGLWGLMRCVLSRGDFDFSHYTISRLVEGINDKRWEQFK</sequence>
<dbReference type="GO" id="GO:0006646">
    <property type="term" value="P:phosphatidylethanolamine biosynthetic process"/>
    <property type="evidence" value="ECO:0007669"/>
    <property type="project" value="TreeGrafter"/>
</dbReference>
<keyword evidence="4" id="KW-0418">Kinase</keyword>
<comment type="caution">
    <text evidence="4">The sequence shown here is derived from an EMBL/GenBank/DDBJ whole genome shotgun (WGS) entry which is preliminary data.</text>
</comment>
<keyword evidence="5" id="KW-1185">Reference proteome</keyword>
<evidence type="ECO:0000256" key="3">
    <source>
        <dbReference type="ARBA" id="ARBA00038874"/>
    </source>
</evidence>
<dbReference type="Proteomes" id="UP001230268">
    <property type="component" value="Unassembled WGS sequence"/>
</dbReference>
<evidence type="ECO:0000313" key="5">
    <source>
        <dbReference type="Proteomes" id="UP001230268"/>
    </source>
</evidence>
<dbReference type="PANTHER" id="PTHR22603">
    <property type="entry name" value="CHOLINE/ETHANOALAMINE KINASE"/>
    <property type="match status" value="1"/>
</dbReference>
<dbReference type="PANTHER" id="PTHR22603:SF66">
    <property type="entry name" value="ETHANOLAMINE KINASE"/>
    <property type="match status" value="1"/>
</dbReference>
<dbReference type="AlphaFoldDB" id="A0AAD8LIW0"/>
<dbReference type="CDD" id="cd05157">
    <property type="entry name" value="ETNK_euk"/>
    <property type="match status" value="1"/>
</dbReference>
<gene>
    <name evidence="4" type="ORF">BgAZ_204460</name>
</gene>
<evidence type="ECO:0000313" key="4">
    <source>
        <dbReference type="EMBL" id="KAK1443570.1"/>
    </source>
</evidence>
<dbReference type="Pfam" id="PF01633">
    <property type="entry name" value="Choline_kinase"/>
    <property type="match status" value="1"/>
</dbReference>
<reference evidence="4" key="1">
    <citation type="submission" date="2023-08" db="EMBL/GenBank/DDBJ databases">
        <title>Draft sequence of the Babesia gibsoni genome.</title>
        <authorList>
            <person name="Yamagishi J.Y."/>
            <person name="Xuan X.X."/>
        </authorList>
    </citation>
    <scope>NUCLEOTIDE SEQUENCE</scope>
    <source>
        <strain evidence="4">Azabu</strain>
    </source>
</reference>
<comment type="similarity">
    <text evidence="2">Belongs to the choline/ethanolamine kinase family.</text>
</comment>
<dbReference type="EC" id="2.7.1.82" evidence="3"/>
<keyword evidence="4" id="KW-0808">Transferase</keyword>
<evidence type="ECO:0000256" key="1">
    <source>
        <dbReference type="ARBA" id="ARBA00037883"/>
    </source>
</evidence>
<comment type="pathway">
    <text evidence="1">Phospholipid metabolism; phosphatidylethanolamine biosynthesis; phosphatidylethanolamine from ethanolamine: step 1/3.</text>
</comment>
<dbReference type="Gene3D" id="3.90.1200.10">
    <property type="match status" value="1"/>
</dbReference>
<dbReference type="SUPFAM" id="SSF56112">
    <property type="entry name" value="Protein kinase-like (PK-like)"/>
    <property type="match status" value="1"/>
</dbReference>
<accession>A0AAD8LIW0</accession>
<dbReference type="EMBL" id="JAVEPI010000002">
    <property type="protein sequence ID" value="KAK1443570.1"/>
    <property type="molecule type" value="Genomic_DNA"/>
</dbReference>
<dbReference type="GO" id="GO:0005737">
    <property type="term" value="C:cytoplasm"/>
    <property type="evidence" value="ECO:0007669"/>
    <property type="project" value="TreeGrafter"/>
</dbReference>